<dbReference type="Pfam" id="PF01027">
    <property type="entry name" value="Bax1-I"/>
    <property type="match status" value="1"/>
</dbReference>
<keyword evidence="4 6" id="KW-1133">Transmembrane helix</keyword>
<gene>
    <name evidence="7" type="ORF">ACFO26_03855</name>
</gene>
<dbReference type="RefSeq" id="WP_213533526.1">
    <property type="nucleotide sequence ID" value="NZ_BOVQ01000002.1"/>
</dbReference>
<keyword evidence="3 6" id="KW-0812">Transmembrane</keyword>
<proteinExistence type="inferred from homology"/>
<comment type="caution">
    <text evidence="7">The sequence shown here is derived from an EMBL/GenBank/DDBJ whole genome shotgun (WGS) entry which is preliminary data.</text>
</comment>
<evidence type="ECO:0000256" key="2">
    <source>
        <dbReference type="ARBA" id="ARBA00010350"/>
    </source>
</evidence>
<protein>
    <submittedName>
        <fullName evidence="7">Bax inhibitor-1/YccA family protein</fullName>
    </submittedName>
</protein>
<keyword evidence="8" id="KW-1185">Reference proteome</keyword>
<evidence type="ECO:0000313" key="8">
    <source>
        <dbReference type="Proteomes" id="UP001595987"/>
    </source>
</evidence>
<evidence type="ECO:0000256" key="5">
    <source>
        <dbReference type="ARBA" id="ARBA00023136"/>
    </source>
</evidence>
<dbReference type="PANTHER" id="PTHR23291">
    <property type="entry name" value="BAX INHIBITOR-RELATED"/>
    <property type="match status" value="1"/>
</dbReference>
<name>A0ABV9JB58_9LACT</name>
<feature type="transmembrane region" description="Helical" evidence="6">
    <location>
        <begin position="54"/>
        <end position="75"/>
    </location>
</feature>
<feature type="transmembrane region" description="Helical" evidence="6">
    <location>
        <begin position="87"/>
        <end position="109"/>
    </location>
</feature>
<accession>A0ABV9JB58</accession>
<dbReference type="PANTHER" id="PTHR23291:SF50">
    <property type="entry name" value="PROTEIN LIFEGUARD 4"/>
    <property type="match status" value="1"/>
</dbReference>
<feature type="transmembrane region" description="Helical" evidence="6">
    <location>
        <begin position="115"/>
        <end position="134"/>
    </location>
</feature>
<evidence type="ECO:0000256" key="3">
    <source>
        <dbReference type="ARBA" id="ARBA00022692"/>
    </source>
</evidence>
<dbReference type="Proteomes" id="UP001595987">
    <property type="component" value="Unassembled WGS sequence"/>
</dbReference>
<organism evidence="7 8">
    <name type="scientific">Lactococcus nasutitermitis</name>
    <dbReference type="NCBI Taxonomy" id="1652957"/>
    <lineage>
        <taxon>Bacteria</taxon>
        <taxon>Bacillati</taxon>
        <taxon>Bacillota</taxon>
        <taxon>Bacilli</taxon>
        <taxon>Lactobacillales</taxon>
        <taxon>Streptococcaceae</taxon>
        <taxon>Lactococcus</taxon>
    </lineage>
</organism>
<feature type="transmembrane region" description="Helical" evidence="6">
    <location>
        <begin position="169"/>
        <end position="187"/>
    </location>
</feature>
<dbReference type="InterPro" id="IPR006214">
    <property type="entry name" value="Bax_inhibitor_1-related"/>
</dbReference>
<comment type="similarity">
    <text evidence="2 6">Belongs to the BI1 family.</text>
</comment>
<dbReference type="CDD" id="cd10432">
    <property type="entry name" value="BI-1-like_bacterial"/>
    <property type="match status" value="1"/>
</dbReference>
<evidence type="ECO:0000256" key="6">
    <source>
        <dbReference type="RuleBase" id="RU004379"/>
    </source>
</evidence>
<sequence length="236" mass="26225">MNNFDQNDVIFDQRQDGLNAFFNKIYGLMGAGVLVSALVSFIMIRFFSGNMVTILQSSGNFGFLLLWLIPLFMVVPMQRSAMKNSSAALPMFILYSAFMGFLISFTLIMYTATDITLAFVTAGAMFFGLSVYGRTTKRNLTGMGKAMIAGVWGLIIAGLLNFFFQSPAIMYFSSFIGVIVFSGLIAYDNQKIEQVYNQVGNTDGWAISMALSLYLDFLNLFLFLLRIFGFGGNSRN</sequence>
<evidence type="ECO:0000313" key="7">
    <source>
        <dbReference type="EMBL" id="MFC4652033.1"/>
    </source>
</evidence>
<dbReference type="EMBL" id="JBHSGD010000004">
    <property type="protein sequence ID" value="MFC4652033.1"/>
    <property type="molecule type" value="Genomic_DNA"/>
</dbReference>
<feature type="transmembrane region" description="Helical" evidence="6">
    <location>
        <begin position="207"/>
        <end position="228"/>
    </location>
</feature>
<keyword evidence="5 6" id="KW-0472">Membrane</keyword>
<comment type="subcellular location">
    <subcellularLocation>
        <location evidence="1">Membrane</location>
        <topology evidence="1">Multi-pass membrane protein</topology>
    </subcellularLocation>
</comment>
<feature type="transmembrane region" description="Helical" evidence="6">
    <location>
        <begin position="25"/>
        <end position="48"/>
    </location>
</feature>
<feature type="transmembrane region" description="Helical" evidence="6">
    <location>
        <begin position="146"/>
        <end position="163"/>
    </location>
</feature>
<evidence type="ECO:0000256" key="4">
    <source>
        <dbReference type="ARBA" id="ARBA00022989"/>
    </source>
</evidence>
<reference evidence="8" key="1">
    <citation type="journal article" date="2019" name="Int. J. Syst. Evol. Microbiol.">
        <title>The Global Catalogue of Microorganisms (GCM) 10K type strain sequencing project: providing services to taxonomists for standard genome sequencing and annotation.</title>
        <authorList>
            <consortium name="The Broad Institute Genomics Platform"/>
            <consortium name="The Broad Institute Genome Sequencing Center for Infectious Disease"/>
            <person name="Wu L."/>
            <person name="Ma J."/>
        </authorList>
    </citation>
    <scope>NUCLEOTIDE SEQUENCE [LARGE SCALE GENOMIC DNA]</scope>
    <source>
        <strain evidence="8">CCUG 63287</strain>
    </source>
</reference>
<evidence type="ECO:0000256" key="1">
    <source>
        <dbReference type="ARBA" id="ARBA00004141"/>
    </source>
</evidence>